<evidence type="ECO:0000313" key="2">
    <source>
        <dbReference type="Proteomes" id="UP000535415"/>
    </source>
</evidence>
<sequence>MADFRALARHHEPIRAYIRHRRWIDRSGVLAYAPNTECSAFSIDGFGFRRGELNGTPYDLNAAFSGQPYGLVLGSSHVFGFGLARDAQTIPSQLAAQTGMPCLNLSFPEAQLQSLHAVALRICAQAPQAPQFIALLPGGTLTRYAFVRDCDPLFGVPDFQKGAIAANLPDSPTETAAFRSLLTYARFWIGQIATLAQTQGCPLLFHPEHTAFEKPQLSEAEKSCRLTVPQSDPDRWRFETHRLRYAAYTDAILGALPTSARIANVDPARLSYLDEFHYTADGAAQIATALATA</sequence>
<accession>A0A7W9BKY2</accession>
<protein>
    <recommendedName>
        <fullName evidence="3">SGNH/GDSL hydrolase family protein</fullName>
    </recommendedName>
</protein>
<evidence type="ECO:0000313" key="1">
    <source>
        <dbReference type="EMBL" id="MBB5722251.1"/>
    </source>
</evidence>
<evidence type="ECO:0008006" key="3">
    <source>
        <dbReference type="Google" id="ProtNLM"/>
    </source>
</evidence>
<dbReference type="AlphaFoldDB" id="A0A7W9BKY2"/>
<dbReference type="EMBL" id="JACIJM010000004">
    <property type="protein sequence ID" value="MBB5722251.1"/>
    <property type="molecule type" value="Genomic_DNA"/>
</dbReference>
<reference evidence="1 2" key="1">
    <citation type="submission" date="2020-08" db="EMBL/GenBank/DDBJ databases">
        <title>Genomic Encyclopedia of Type Strains, Phase IV (KMG-IV): sequencing the most valuable type-strain genomes for metagenomic binning, comparative biology and taxonomic classification.</title>
        <authorList>
            <person name="Goeker M."/>
        </authorList>
    </citation>
    <scope>NUCLEOTIDE SEQUENCE [LARGE SCALE GENOMIC DNA]</scope>
    <source>
        <strain evidence="1 2">DSM 101064</strain>
    </source>
</reference>
<proteinExistence type="predicted"/>
<dbReference type="RefSeq" id="WP_183528315.1">
    <property type="nucleotide sequence ID" value="NZ_JACIJM010000004.1"/>
</dbReference>
<dbReference type="Proteomes" id="UP000535415">
    <property type="component" value="Unassembled WGS sequence"/>
</dbReference>
<organism evidence="1 2">
    <name type="scientific">Yoonia ponticola</name>
    <dbReference type="NCBI Taxonomy" id="1524255"/>
    <lineage>
        <taxon>Bacteria</taxon>
        <taxon>Pseudomonadati</taxon>
        <taxon>Pseudomonadota</taxon>
        <taxon>Alphaproteobacteria</taxon>
        <taxon>Rhodobacterales</taxon>
        <taxon>Paracoccaceae</taxon>
        <taxon>Yoonia</taxon>
    </lineage>
</organism>
<gene>
    <name evidence="1" type="ORF">FHS72_001875</name>
</gene>
<comment type="caution">
    <text evidence="1">The sequence shown here is derived from an EMBL/GenBank/DDBJ whole genome shotgun (WGS) entry which is preliminary data.</text>
</comment>
<name>A0A7W9BKY2_9RHOB</name>
<keyword evidence="2" id="KW-1185">Reference proteome</keyword>